<keyword evidence="5" id="KW-1185">Reference proteome</keyword>
<dbReference type="Gene3D" id="3.40.309.10">
    <property type="entry name" value="Aldehyde Dehydrogenase, Chain A, domain 2"/>
    <property type="match status" value="1"/>
</dbReference>
<sequence length="499" mass="53786">MTELTNWINGQHVKSGSGRFSDVYNPATGEVQAKTPLSSVDELNEAVAKAKEAQKAWGATNPQRRARVMMKFGQLINEHMDELAELVSREHGKTLPDARGDVQRGLEVVEVCMGAPNMLKGEFTDDGGPGIDLYSMRQPLGVVAGITPFNFPAMIPLWKMAPALACGNAMILKPSERVPSTALRLAELIQEAGLPDGVLQVVNGDKEVVDAILDNEDIAGVGFVGSTPIAQYIYGRAANNGKRAQCFGGAKNHMIIMPDADLDKAADALVGAGYGAAGERCMAISVAVPVGKETADGLIERLVPRIEKLKVGPYTSEDEVDYGPVITAQAKSRIEGLIDSGVNQGAKLVVDGRGFQMQGYENGFFVGPSLFDDVTPDMEIYREEIFGPVLSTVRADSYEDALNLVIDNPYGNGTAIYTADGDTARDFAHRVNVGMVGINFPIPVPLSYHTFGGWKKSAFGDLNQYGPDAFRFYTKTKTVTARWFSGIKEGGEFNFKAMD</sequence>
<dbReference type="EC" id="1.2.1.27" evidence="1"/>
<proteinExistence type="predicted"/>
<protein>
    <recommendedName>
        <fullName evidence="1">methylmalonate-semialdehyde dehydrogenase (CoA acylating)</fullName>
        <ecNumber evidence="1">1.2.1.27</ecNumber>
    </recommendedName>
</protein>
<accession>A0A225QU81</accession>
<dbReference type="EMBL" id="JSUQ01000006">
    <property type="protein sequence ID" value="KHQ53624.1"/>
    <property type="molecule type" value="Genomic_DNA"/>
</dbReference>
<comment type="caution">
    <text evidence="4">The sequence shown here is derived from an EMBL/GenBank/DDBJ whole genome shotgun (WGS) entry which is preliminary data.</text>
</comment>
<organism evidence="4 5">
    <name type="scientific">Mameliella alba</name>
    <dbReference type="NCBI Taxonomy" id="561184"/>
    <lineage>
        <taxon>Bacteria</taxon>
        <taxon>Pseudomonadati</taxon>
        <taxon>Pseudomonadota</taxon>
        <taxon>Alphaproteobacteria</taxon>
        <taxon>Rhodobacterales</taxon>
        <taxon>Roseobacteraceae</taxon>
        <taxon>Mameliella</taxon>
    </lineage>
</organism>
<reference evidence="4 5" key="1">
    <citation type="submission" date="2014-10" db="EMBL/GenBank/DDBJ databases">
        <title>Genome sequence of Ponticoccus sp. strain UMTAT08 isolated from clonal culture of toxic dinoflagellate Alexandrium tamiyavanichii.</title>
        <authorList>
            <person name="Gan H.Y."/>
            <person name="Muhd D.-D."/>
            <person name="Mohd Noor M.E."/>
            <person name="Yeong Y.S."/>
            <person name="Usup G."/>
        </authorList>
    </citation>
    <scope>NUCLEOTIDE SEQUENCE [LARGE SCALE GENOMIC DNA]</scope>
    <source>
        <strain evidence="4 5">UMTAT08</strain>
    </source>
</reference>
<evidence type="ECO:0000313" key="5">
    <source>
        <dbReference type="Proteomes" id="UP000030960"/>
    </source>
</evidence>
<dbReference type="InterPro" id="IPR016161">
    <property type="entry name" value="Ald_DH/histidinol_DH"/>
</dbReference>
<keyword evidence="2" id="KW-0560">Oxidoreductase</keyword>
<dbReference type="InterPro" id="IPR016162">
    <property type="entry name" value="Ald_DH_N"/>
</dbReference>
<dbReference type="FunFam" id="3.40.605.10:FF:000003">
    <property type="entry name" value="Methylmalonate-semialdehyde dehydrogenase [acylating]"/>
    <property type="match status" value="1"/>
</dbReference>
<dbReference type="PATRIC" id="fig|1515334.3.peg.1614"/>
<dbReference type="Pfam" id="PF00171">
    <property type="entry name" value="Aldedh"/>
    <property type="match status" value="1"/>
</dbReference>
<dbReference type="InterPro" id="IPR010061">
    <property type="entry name" value="MeMal-semiAld_DH"/>
</dbReference>
<dbReference type="CDD" id="cd07085">
    <property type="entry name" value="ALDH_F6_MMSDH"/>
    <property type="match status" value="1"/>
</dbReference>
<evidence type="ECO:0000313" key="4">
    <source>
        <dbReference type="EMBL" id="KHQ53624.1"/>
    </source>
</evidence>
<accession>A0A0B3ST31</accession>
<evidence type="ECO:0000256" key="3">
    <source>
        <dbReference type="ARBA" id="ARBA00023027"/>
    </source>
</evidence>
<dbReference type="InterPro" id="IPR015590">
    <property type="entry name" value="Aldehyde_DH_dom"/>
</dbReference>
<dbReference type="GO" id="GO:0004491">
    <property type="term" value="F:methylmalonate-semialdehyde dehydrogenase (acylating, NAD) activity"/>
    <property type="evidence" value="ECO:0007669"/>
    <property type="project" value="UniProtKB-EC"/>
</dbReference>
<dbReference type="STRING" id="561184.SAMN05216376_101243"/>
<dbReference type="InterPro" id="IPR016163">
    <property type="entry name" value="Ald_DH_C"/>
</dbReference>
<evidence type="ECO:0000256" key="2">
    <source>
        <dbReference type="ARBA" id="ARBA00023002"/>
    </source>
</evidence>
<dbReference type="RefSeq" id="WP_043139569.1">
    <property type="nucleotide sequence ID" value="NZ_AP022337.1"/>
</dbReference>
<dbReference type="OrthoDB" id="9812625at2"/>
<evidence type="ECO:0000256" key="1">
    <source>
        <dbReference type="ARBA" id="ARBA00013048"/>
    </source>
</evidence>
<dbReference type="PROSITE" id="PS00070">
    <property type="entry name" value="ALDEHYDE_DEHYDR_CYS"/>
    <property type="match status" value="1"/>
</dbReference>
<name>A0A0B3ST31_9RHOB</name>
<dbReference type="NCBIfam" id="TIGR01722">
    <property type="entry name" value="MMSDH"/>
    <property type="match status" value="1"/>
</dbReference>
<gene>
    <name evidence="4" type="ORF">OA50_01612</name>
</gene>
<dbReference type="Gene3D" id="3.40.605.10">
    <property type="entry name" value="Aldehyde Dehydrogenase, Chain A, domain 1"/>
    <property type="match status" value="1"/>
</dbReference>
<dbReference type="InterPro" id="IPR016160">
    <property type="entry name" value="Ald_DH_CS_CYS"/>
</dbReference>
<dbReference type="AlphaFoldDB" id="A0A0B3ST31"/>
<dbReference type="PANTHER" id="PTHR43866:SF4">
    <property type="entry name" value="MALONATE-SEMIALDEHYDE DEHYDROGENASE"/>
    <property type="match status" value="1"/>
</dbReference>
<keyword evidence="3" id="KW-0520">NAD</keyword>
<dbReference type="FunFam" id="3.40.309.10:FF:000002">
    <property type="entry name" value="Methylmalonate-semialdehyde dehydrogenase (Acylating)"/>
    <property type="match status" value="1"/>
</dbReference>
<dbReference type="Proteomes" id="UP000030960">
    <property type="component" value="Unassembled WGS sequence"/>
</dbReference>
<dbReference type="PANTHER" id="PTHR43866">
    <property type="entry name" value="MALONATE-SEMIALDEHYDE DEHYDROGENASE"/>
    <property type="match status" value="1"/>
</dbReference>
<dbReference type="GO" id="GO:0006574">
    <property type="term" value="P:L-valine catabolic process"/>
    <property type="evidence" value="ECO:0007669"/>
    <property type="project" value="TreeGrafter"/>
</dbReference>
<dbReference type="GO" id="GO:0006210">
    <property type="term" value="P:thymine catabolic process"/>
    <property type="evidence" value="ECO:0007669"/>
    <property type="project" value="TreeGrafter"/>
</dbReference>
<dbReference type="SUPFAM" id="SSF53720">
    <property type="entry name" value="ALDH-like"/>
    <property type="match status" value="1"/>
</dbReference>